<dbReference type="RefSeq" id="WP_172344324.1">
    <property type="nucleotide sequence ID" value="NZ_CASYYZ010000002.1"/>
</dbReference>
<dbReference type="PROSITE" id="PS51257">
    <property type="entry name" value="PROKAR_LIPOPROTEIN"/>
    <property type="match status" value="1"/>
</dbReference>
<dbReference type="Pfam" id="PF03572">
    <property type="entry name" value="Peptidase_S41"/>
    <property type="match status" value="1"/>
</dbReference>
<organism evidence="2 3">
    <name type="scientific">Xylanibacter caecicola</name>
    <dbReference type="NCBI Taxonomy" id="2736294"/>
    <lineage>
        <taxon>Bacteria</taxon>
        <taxon>Pseudomonadati</taxon>
        <taxon>Bacteroidota</taxon>
        <taxon>Bacteroidia</taxon>
        <taxon>Bacteroidales</taxon>
        <taxon>Prevotellaceae</taxon>
        <taxon>Xylanibacter</taxon>
    </lineage>
</organism>
<dbReference type="Proteomes" id="UP000820977">
    <property type="component" value="Unassembled WGS sequence"/>
</dbReference>
<dbReference type="InterPro" id="IPR029045">
    <property type="entry name" value="ClpP/crotonase-like_dom_sf"/>
</dbReference>
<dbReference type="Gene3D" id="3.90.226.10">
    <property type="entry name" value="2-enoyl-CoA Hydratase, Chain A, domain 1"/>
    <property type="match status" value="1"/>
</dbReference>
<dbReference type="Pfam" id="PF14684">
    <property type="entry name" value="Tricorn_C1"/>
    <property type="match status" value="1"/>
</dbReference>
<gene>
    <name evidence="2" type="ORF">HPS54_04780</name>
</gene>
<dbReference type="SUPFAM" id="SSF52096">
    <property type="entry name" value="ClpP/crotonase"/>
    <property type="match status" value="1"/>
</dbReference>
<dbReference type="EMBL" id="JABKKJ010000005">
    <property type="protein sequence ID" value="NPE24835.1"/>
    <property type="molecule type" value="Genomic_DNA"/>
</dbReference>
<evidence type="ECO:0000313" key="2">
    <source>
        <dbReference type="EMBL" id="NPE24835.1"/>
    </source>
</evidence>
<dbReference type="SMART" id="SM00245">
    <property type="entry name" value="TSPc"/>
    <property type="match status" value="1"/>
</dbReference>
<evidence type="ECO:0000313" key="3">
    <source>
        <dbReference type="Proteomes" id="UP000820977"/>
    </source>
</evidence>
<proteinExistence type="predicted"/>
<accession>A0ABX2B2A9</accession>
<sequence>MKKTVLFICTVFLASGLVSCIDEEEYADSPRGNFEALWRIIDEHYCFFDYKHETYGLDWDEVYERYSRQVNDGMTEEQMFEVLGNMLGELRDGHVNMYAPFDLSRYWSWHEDFPANFSDTLQRRYLDTDYMIASGLKYRKLDDNIGYIYCGTFNTSFGDGNLDEVMLALATCNGLILDVRDNGGGQLTAASKLAARFTNKDILVGYMRHKTGRGRSDFSGMEEQRLKPSVGIRWQKKVVVLTNRSVYSATNEFVKYMKCCPGVTVVGDRTGGGAGMPFSSEMPNGWSVRFSACPMYDREGQCTEFGIEPDHAVGITDEDFRRGRDTIIEFARTLLNS</sequence>
<dbReference type="InterPro" id="IPR005151">
    <property type="entry name" value="Tail-specific_protease"/>
</dbReference>
<evidence type="ECO:0000259" key="1">
    <source>
        <dbReference type="SMART" id="SM00245"/>
    </source>
</evidence>
<dbReference type="Gene3D" id="3.30.750.44">
    <property type="match status" value="1"/>
</dbReference>
<protein>
    <submittedName>
        <fullName evidence="2">S41 family peptidase</fullName>
    </submittedName>
</protein>
<keyword evidence="3" id="KW-1185">Reference proteome</keyword>
<comment type="caution">
    <text evidence="2">The sequence shown here is derived from an EMBL/GenBank/DDBJ whole genome shotgun (WGS) entry which is preliminary data.</text>
</comment>
<dbReference type="CDD" id="cd07563">
    <property type="entry name" value="Peptidase_S41_IRBP"/>
    <property type="match status" value="1"/>
</dbReference>
<dbReference type="PANTHER" id="PTHR11261">
    <property type="entry name" value="INTERPHOTORECEPTOR RETINOID-BINDING PROTEIN"/>
    <property type="match status" value="1"/>
</dbReference>
<dbReference type="InterPro" id="IPR028204">
    <property type="entry name" value="Tricorn_C1"/>
</dbReference>
<dbReference type="PANTHER" id="PTHR11261:SF3">
    <property type="entry name" value="RETINOL-BINDING PROTEIN 3"/>
    <property type="match status" value="1"/>
</dbReference>
<reference evidence="2 3" key="1">
    <citation type="submission" date="2020-05" db="EMBL/GenBank/DDBJ databases">
        <title>Distinct polysaccharide utilization as determinants for interspecies competition between intestinal Prevotella spp.</title>
        <authorList>
            <person name="Galvez E.J.C."/>
            <person name="Iljazovic A."/>
            <person name="Strowig T."/>
        </authorList>
    </citation>
    <scope>NUCLEOTIDE SEQUENCE [LARGE SCALE GENOMIC DNA]</scope>
    <source>
        <strain evidence="2 3">PCHR</strain>
    </source>
</reference>
<feature type="domain" description="Tail specific protease" evidence="1">
    <location>
        <begin position="114"/>
        <end position="314"/>
    </location>
</feature>
<name>A0ABX2B2A9_9BACT</name>